<dbReference type="RefSeq" id="XP_016503246.1">
    <property type="nucleotide sequence ID" value="XM_016647760.1"/>
</dbReference>
<name>A0A1S4CQB4_TOBAC</name>
<dbReference type="InterPro" id="IPR006527">
    <property type="entry name" value="F-box-assoc_dom_typ1"/>
</dbReference>
<accession>A0A1S4CQB4</accession>
<dbReference type="InterPro" id="IPR017451">
    <property type="entry name" value="F-box-assoc_interact_dom"/>
</dbReference>
<dbReference type="AlphaFoldDB" id="A0A1S4CQB4"/>
<dbReference type="OrthoDB" id="1562877at2759"/>
<dbReference type="PANTHER" id="PTHR31672:SF10">
    <property type="entry name" value="F-BOX DOMAIN-CONTAINING PROTEIN"/>
    <property type="match status" value="1"/>
</dbReference>
<reference evidence="2" key="1">
    <citation type="submission" date="2025-08" db="UniProtKB">
        <authorList>
            <consortium name="RefSeq"/>
        </authorList>
    </citation>
    <scope>IDENTIFICATION</scope>
</reference>
<feature type="domain" description="F-box associated beta-propeller type 1" evidence="1">
    <location>
        <begin position="28"/>
        <end position="207"/>
    </location>
</feature>
<evidence type="ECO:0000259" key="1">
    <source>
        <dbReference type="Pfam" id="PF07734"/>
    </source>
</evidence>
<sequence length="351" mass="40590">MAFFNKSYVLKRVIIHVMPEEHHRPGPVYHMLGFGFDSVTNDYKVVRIAHTCHNIKLGSPNVELYKLSTGVWEDITLVAPFYDILPRVPARVYVNGACHWVASKGKGAHKSGGKCKHVIVLFDMYDEMFREIMLPASLVEKPWFYDFEFALFESQESFCLAHGLVDGETTIDIWIMKGNGDPKSYSWVKQFSICRGIKFSVVADEFFSMLYGDSVPDEHQVTHYLFQPMASRKNGEILWTAYHPFLVSYDLEVKKMNCLCIYSTDCEPFDNALYVNTYKESLVLLDKRTDYYGGDACEESSELRKKELKGGRKKLLKGKTKRRLQIASSFHRLMYMSRMKAKRPSKIKQKK</sequence>
<organism evidence="2">
    <name type="scientific">Nicotiana tabacum</name>
    <name type="common">Common tobacco</name>
    <dbReference type="NCBI Taxonomy" id="4097"/>
    <lineage>
        <taxon>Eukaryota</taxon>
        <taxon>Viridiplantae</taxon>
        <taxon>Streptophyta</taxon>
        <taxon>Embryophyta</taxon>
        <taxon>Tracheophyta</taxon>
        <taxon>Spermatophyta</taxon>
        <taxon>Magnoliopsida</taxon>
        <taxon>eudicotyledons</taxon>
        <taxon>Gunneridae</taxon>
        <taxon>Pentapetalae</taxon>
        <taxon>asterids</taxon>
        <taxon>lamiids</taxon>
        <taxon>Solanales</taxon>
        <taxon>Solanaceae</taxon>
        <taxon>Nicotianoideae</taxon>
        <taxon>Nicotianeae</taxon>
        <taxon>Nicotiana</taxon>
    </lineage>
</organism>
<proteinExistence type="predicted"/>
<evidence type="ECO:0000313" key="2">
    <source>
        <dbReference type="RefSeq" id="XP_016503246.1"/>
    </source>
</evidence>
<dbReference type="Pfam" id="PF07734">
    <property type="entry name" value="FBA_1"/>
    <property type="match status" value="1"/>
</dbReference>
<gene>
    <name evidence="2" type="primary">LOC107821325</name>
</gene>
<dbReference type="PaxDb" id="4097-A0A1S4CQB4"/>
<dbReference type="PANTHER" id="PTHR31672">
    <property type="entry name" value="BNACNNG10540D PROTEIN"/>
    <property type="match status" value="1"/>
</dbReference>
<dbReference type="NCBIfam" id="TIGR01640">
    <property type="entry name" value="F_box_assoc_1"/>
    <property type="match status" value="1"/>
</dbReference>
<dbReference type="KEGG" id="nta:107821325"/>
<dbReference type="InterPro" id="IPR050796">
    <property type="entry name" value="SCF_F-box_component"/>
</dbReference>
<protein>
    <submittedName>
        <fullName evidence="2">F-box protein At2g43440-like</fullName>
    </submittedName>
</protein>
<feature type="non-terminal residue" evidence="2">
    <location>
        <position position="351"/>
    </location>
</feature>